<dbReference type="EMBL" id="JAQQWK010000009">
    <property type="protein sequence ID" value="KAK8034878.1"/>
    <property type="molecule type" value="Genomic_DNA"/>
</dbReference>
<name>A0ABR1SMY7_9PEZI</name>
<proteinExistence type="predicted"/>
<keyword evidence="3" id="KW-1185">Reference proteome</keyword>
<feature type="region of interest" description="Disordered" evidence="1">
    <location>
        <begin position="98"/>
        <end position="118"/>
    </location>
</feature>
<sequence length="287" mass="32439">MTLWQTSCQALSKARSFVSVYLWLETLLPASTCLLSSVPAVNPFVFGSRLASILTVDIPAKPSRPQVWKDIADIKPAFKIRARGWPRYSVDPDWPEDIEENGWEPGDPPRPRNQVVPNEWRYPSGRIYEDAGNTDKHGKYPYRGLGDGDLAQRRRFRFGHNRLSGFGRDAERRHLPIDRQLTRVGAGRDHDLPVELLRLAQDPVSGTEAPRAPPDPLAHPLPPRPAFAQPWRLRSLVDGKARYLNSAGIWAMTAPTLAFSLWIEVISRRPSASFGHKKPLWDLSGFR</sequence>
<gene>
    <name evidence="2" type="ORF">PG993_009873</name>
</gene>
<feature type="region of interest" description="Disordered" evidence="1">
    <location>
        <begin position="203"/>
        <end position="222"/>
    </location>
</feature>
<organism evidence="2 3">
    <name type="scientific">Apiospora rasikravindrae</name>
    <dbReference type="NCBI Taxonomy" id="990691"/>
    <lineage>
        <taxon>Eukaryota</taxon>
        <taxon>Fungi</taxon>
        <taxon>Dikarya</taxon>
        <taxon>Ascomycota</taxon>
        <taxon>Pezizomycotina</taxon>
        <taxon>Sordariomycetes</taxon>
        <taxon>Xylariomycetidae</taxon>
        <taxon>Amphisphaeriales</taxon>
        <taxon>Apiosporaceae</taxon>
        <taxon>Apiospora</taxon>
    </lineage>
</organism>
<feature type="compositionally biased region" description="Pro residues" evidence="1">
    <location>
        <begin position="211"/>
        <end position="222"/>
    </location>
</feature>
<accession>A0ABR1SMY7</accession>
<feature type="compositionally biased region" description="Basic and acidic residues" evidence="1">
    <location>
        <begin position="127"/>
        <end position="138"/>
    </location>
</feature>
<feature type="region of interest" description="Disordered" evidence="1">
    <location>
        <begin position="126"/>
        <end position="145"/>
    </location>
</feature>
<dbReference type="Proteomes" id="UP001444661">
    <property type="component" value="Unassembled WGS sequence"/>
</dbReference>
<evidence type="ECO:0000256" key="1">
    <source>
        <dbReference type="SAM" id="MobiDB-lite"/>
    </source>
</evidence>
<reference evidence="2 3" key="1">
    <citation type="submission" date="2023-01" db="EMBL/GenBank/DDBJ databases">
        <title>Analysis of 21 Apiospora genomes using comparative genomics revels a genus with tremendous synthesis potential of carbohydrate active enzymes and secondary metabolites.</title>
        <authorList>
            <person name="Sorensen T."/>
        </authorList>
    </citation>
    <scope>NUCLEOTIDE SEQUENCE [LARGE SCALE GENOMIC DNA]</scope>
    <source>
        <strain evidence="2 3">CBS 33761</strain>
    </source>
</reference>
<evidence type="ECO:0000313" key="3">
    <source>
        <dbReference type="Proteomes" id="UP001444661"/>
    </source>
</evidence>
<evidence type="ECO:0000313" key="2">
    <source>
        <dbReference type="EMBL" id="KAK8034878.1"/>
    </source>
</evidence>
<comment type="caution">
    <text evidence="2">The sequence shown here is derived from an EMBL/GenBank/DDBJ whole genome shotgun (WGS) entry which is preliminary data.</text>
</comment>
<protein>
    <submittedName>
        <fullName evidence="2">Uncharacterized protein</fullName>
    </submittedName>
</protein>